<dbReference type="KEGG" id="mauu:NCTC10437_00933"/>
<dbReference type="OrthoDB" id="7055905at2"/>
<evidence type="ECO:0000259" key="3">
    <source>
        <dbReference type="Pfam" id="PF07687"/>
    </source>
</evidence>
<sequence>MADYLESTLLTLVGTDTSVPAGATEILPGDSRLHHAVDSAVLPLIDALGPDEIRRHPCGDIAARFGPDTADGLLLQTYIVSQHGNLMADPHAGRVVDGETLGLSGPTVVGQGANQNKGPMAAALAAVRDLTSLRRAVWLTVNCEGRSSHDGSRRIYGDLEVRVAHSILAFGTNLAVSLGNRGRVDVEITVGGSSSHSSQPELGRNPIPPAAAVVARLSDTPLPPPHPDLGPATATPYQFRCDPIAPHTLPSTVRVVVDRRLLPGERPDEAVDGLRRHLDGLWPELDVAAGASMFPALVDSATPVVSALGRFPTMYSRNAFDAGYGCSLGVPTVMFGPGKRDFGAGVVTAEAVSLSDCRVAAAAFSEAARALCG</sequence>
<dbReference type="InterPro" id="IPR011650">
    <property type="entry name" value="Peptidase_M20_dimer"/>
</dbReference>
<dbReference type="GO" id="GO:0008777">
    <property type="term" value="F:acetylornithine deacetylase activity"/>
    <property type="evidence" value="ECO:0007669"/>
    <property type="project" value="UniProtKB-EC"/>
</dbReference>
<organism evidence="4 5">
    <name type="scientific">Mycolicibacterium aurum</name>
    <name type="common">Mycobacterium aurum</name>
    <dbReference type="NCBI Taxonomy" id="1791"/>
    <lineage>
        <taxon>Bacteria</taxon>
        <taxon>Bacillati</taxon>
        <taxon>Actinomycetota</taxon>
        <taxon>Actinomycetes</taxon>
        <taxon>Mycobacteriales</taxon>
        <taxon>Mycobacteriaceae</taxon>
        <taxon>Mycolicibacterium</taxon>
    </lineage>
</organism>
<gene>
    <name evidence="4" type="primary">argE</name>
    <name evidence="4" type="ORF">NCTC10437_00933</name>
</gene>
<dbReference type="STRING" id="1791.GCA_001049355_04248"/>
<dbReference type="SUPFAM" id="SSF53187">
    <property type="entry name" value="Zn-dependent exopeptidases"/>
    <property type="match status" value="1"/>
</dbReference>
<name>A0A448IH99_MYCAU</name>
<proteinExistence type="predicted"/>
<dbReference type="Proteomes" id="UP000279306">
    <property type="component" value="Chromosome"/>
</dbReference>
<dbReference type="InterPro" id="IPR036264">
    <property type="entry name" value="Bact_exopeptidase_dim_dom"/>
</dbReference>
<dbReference type="PANTHER" id="PTHR43808">
    <property type="entry name" value="ACETYLORNITHINE DEACETYLASE"/>
    <property type="match status" value="1"/>
</dbReference>
<dbReference type="AlphaFoldDB" id="A0A448IH99"/>
<dbReference type="EC" id="3.5.1.16" evidence="4"/>
<keyword evidence="5" id="KW-1185">Reference proteome</keyword>
<dbReference type="EMBL" id="LR134356">
    <property type="protein sequence ID" value="VEG51820.1"/>
    <property type="molecule type" value="Genomic_DNA"/>
</dbReference>
<keyword evidence="2 4" id="KW-0378">Hydrolase</keyword>
<reference evidence="4 5" key="1">
    <citation type="submission" date="2018-12" db="EMBL/GenBank/DDBJ databases">
        <authorList>
            <consortium name="Pathogen Informatics"/>
        </authorList>
    </citation>
    <scope>NUCLEOTIDE SEQUENCE [LARGE SCALE GENOMIC DNA]</scope>
    <source>
        <strain evidence="4 5">NCTC10437</strain>
    </source>
</reference>
<dbReference type="Pfam" id="PF07687">
    <property type="entry name" value="M20_dimer"/>
    <property type="match status" value="1"/>
</dbReference>
<dbReference type="InterPro" id="IPR050072">
    <property type="entry name" value="Peptidase_M20A"/>
</dbReference>
<dbReference type="RefSeq" id="WP_048634091.1">
    <property type="nucleotide sequence ID" value="NZ_CVQQ01000016.1"/>
</dbReference>
<dbReference type="EC" id="3.5.1.-" evidence="4"/>
<keyword evidence="1" id="KW-0479">Metal-binding</keyword>
<evidence type="ECO:0000313" key="4">
    <source>
        <dbReference type="EMBL" id="VEG51820.1"/>
    </source>
</evidence>
<evidence type="ECO:0000256" key="2">
    <source>
        <dbReference type="ARBA" id="ARBA00022801"/>
    </source>
</evidence>
<evidence type="ECO:0000256" key="1">
    <source>
        <dbReference type="ARBA" id="ARBA00022723"/>
    </source>
</evidence>
<dbReference type="Gene3D" id="3.40.630.10">
    <property type="entry name" value="Zn peptidases"/>
    <property type="match status" value="1"/>
</dbReference>
<feature type="domain" description="Peptidase M20 dimerisation" evidence="3">
    <location>
        <begin position="179"/>
        <end position="281"/>
    </location>
</feature>
<accession>A0A448IH99</accession>
<evidence type="ECO:0000313" key="5">
    <source>
        <dbReference type="Proteomes" id="UP000279306"/>
    </source>
</evidence>
<protein>
    <submittedName>
        <fullName evidence="4">Acetylornithine deacetylase/succinyl-diaminopimelate desuccinylase</fullName>
        <ecNumber evidence="4">3.5.1.-</ecNumber>
        <ecNumber evidence="4">3.5.1.16</ecNumber>
    </submittedName>
</protein>
<dbReference type="Gene3D" id="3.30.70.360">
    <property type="match status" value="1"/>
</dbReference>
<dbReference type="SUPFAM" id="SSF55031">
    <property type="entry name" value="Bacterial exopeptidase dimerisation domain"/>
    <property type="match status" value="1"/>
</dbReference>